<evidence type="ECO:0000259" key="1">
    <source>
        <dbReference type="Pfam" id="PF13228"/>
    </source>
</evidence>
<dbReference type="RefSeq" id="WP_129890479.1">
    <property type="nucleotide sequence ID" value="NZ_CP035758.1"/>
</dbReference>
<evidence type="ECO:0000313" key="3">
    <source>
        <dbReference type="Proteomes" id="UP000290365"/>
    </source>
</evidence>
<gene>
    <name evidence="2" type="ORF">EPA93_26940</name>
</gene>
<dbReference type="Pfam" id="PF13228">
    <property type="entry name" value="DUF4037"/>
    <property type="match status" value="1"/>
</dbReference>
<protein>
    <submittedName>
        <fullName evidence="2">DUF4037 domain-containing protein</fullName>
    </submittedName>
</protein>
<dbReference type="KEGG" id="kbs:EPA93_26940"/>
<dbReference type="OrthoDB" id="3030at2"/>
<accession>A0A4P6JWN2</accession>
<proteinExistence type="predicted"/>
<organism evidence="2 3">
    <name type="scientific">Ktedonosporobacter rubrisoli</name>
    <dbReference type="NCBI Taxonomy" id="2509675"/>
    <lineage>
        <taxon>Bacteria</taxon>
        <taxon>Bacillati</taxon>
        <taxon>Chloroflexota</taxon>
        <taxon>Ktedonobacteria</taxon>
        <taxon>Ktedonobacterales</taxon>
        <taxon>Ktedonosporobacteraceae</taxon>
        <taxon>Ktedonosporobacter</taxon>
    </lineage>
</organism>
<feature type="domain" description="DUF4037" evidence="1">
    <location>
        <begin position="144"/>
        <end position="239"/>
    </location>
</feature>
<sequence>MNGLQLSRMFFFEWGLPFLQQAFPQLVEQITAGTFNGSHTLEADDELSRDHTWGPRFALYLPTESVAHWKNPLEQALNTAAPQSFHGYQLALAWEKHVEIQAIDDFYQQEIGWSHPPNDVLDWLQSRVPAEEWIADSSRTREREYHLYMLRHGHIFHDPLGDFSARQKAFWSYPEDIWLLRIWQETFAIWHYGQYNFLDRLVHRQDPVAIALCLGYFVDAVMRLCLLLTRDYSPYWKWLAFVFRQLPIATELETSFHLLLETNDRKEQSRGVQEICHIVHSSLIEEQLVKKDAPNPTGHPHSLYVALPYILEHIKDKRISALFR</sequence>
<dbReference type="InterPro" id="IPR025117">
    <property type="entry name" value="DUF4037"/>
</dbReference>
<name>A0A4P6JWN2_KTERU</name>
<evidence type="ECO:0000313" key="2">
    <source>
        <dbReference type="EMBL" id="QBD79426.1"/>
    </source>
</evidence>
<keyword evidence="3" id="KW-1185">Reference proteome</keyword>
<dbReference type="AlphaFoldDB" id="A0A4P6JWN2"/>
<dbReference type="EMBL" id="CP035758">
    <property type="protein sequence ID" value="QBD79426.1"/>
    <property type="molecule type" value="Genomic_DNA"/>
</dbReference>
<dbReference type="Proteomes" id="UP000290365">
    <property type="component" value="Chromosome"/>
</dbReference>
<reference evidence="2 3" key="1">
    <citation type="submission" date="2019-01" db="EMBL/GenBank/DDBJ databases">
        <title>Ktedonosporobacter rubrisoli SCAWS-G2.</title>
        <authorList>
            <person name="Huang Y."/>
            <person name="Yan B."/>
        </authorList>
    </citation>
    <scope>NUCLEOTIDE SEQUENCE [LARGE SCALE GENOMIC DNA]</scope>
    <source>
        <strain evidence="2 3">SCAWS-G2</strain>
    </source>
</reference>